<evidence type="ECO:0000256" key="3">
    <source>
        <dbReference type="ARBA" id="ARBA00022884"/>
    </source>
</evidence>
<evidence type="ECO:0000259" key="6">
    <source>
        <dbReference type="PROSITE" id="PS50102"/>
    </source>
</evidence>
<dbReference type="PANTHER" id="PTHR23236:SF25">
    <property type="entry name" value="RNA-BINDING PROTEIN 34"/>
    <property type="match status" value="1"/>
</dbReference>
<comment type="caution">
    <text evidence="7">The sequence shown here is derived from an EMBL/GenBank/DDBJ whole genome shotgun (WGS) entry which is preliminary data.</text>
</comment>
<dbReference type="Gene3D" id="3.30.70.330">
    <property type="match status" value="1"/>
</dbReference>
<sequence length="141" mass="15829">MYLQSKEKAEKSISLNGIEFKGNHLRITLATKPESQDNGEAKRTVLVGNLKYSASEESLREIFSSCGEIEYVRCIRDGDKGCKGVAYVCFNNADAVGLALELNETIVDERSIHVERYNVNKLAQKSTRGTGRKRKSKWEPN</sequence>
<comment type="subcellular location">
    <subcellularLocation>
        <location evidence="1">Nucleus</location>
        <location evidence="1">Nucleolus</location>
    </subcellularLocation>
</comment>
<evidence type="ECO:0000256" key="5">
    <source>
        <dbReference type="PROSITE-ProRule" id="PRU00176"/>
    </source>
</evidence>
<dbReference type="Pfam" id="PF00076">
    <property type="entry name" value="RRM_1"/>
    <property type="match status" value="1"/>
</dbReference>
<keyword evidence="8" id="KW-1185">Reference proteome</keyword>
<dbReference type="EMBL" id="BGZK01007659">
    <property type="protein sequence ID" value="GBP04983.1"/>
    <property type="molecule type" value="Genomic_DNA"/>
</dbReference>
<dbReference type="AlphaFoldDB" id="A0A4C1SRX6"/>
<protein>
    <submittedName>
        <fullName evidence="7">Nucleolar protein 12</fullName>
    </submittedName>
</protein>
<evidence type="ECO:0000256" key="2">
    <source>
        <dbReference type="ARBA" id="ARBA00007077"/>
    </source>
</evidence>
<feature type="domain" description="RRM" evidence="6">
    <location>
        <begin position="43"/>
        <end position="119"/>
    </location>
</feature>
<dbReference type="Proteomes" id="UP000299102">
    <property type="component" value="Unassembled WGS sequence"/>
</dbReference>
<proteinExistence type="inferred from homology"/>
<dbReference type="GO" id="GO:0019843">
    <property type="term" value="F:rRNA binding"/>
    <property type="evidence" value="ECO:0007669"/>
    <property type="project" value="TreeGrafter"/>
</dbReference>
<accession>A0A4C1SRX6</accession>
<dbReference type="InterPro" id="IPR000504">
    <property type="entry name" value="RRM_dom"/>
</dbReference>
<dbReference type="SUPFAM" id="SSF54928">
    <property type="entry name" value="RNA-binding domain, RBD"/>
    <property type="match status" value="1"/>
</dbReference>
<organism evidence="7 8">
    <name type="scientific">Eumeta variegata</name>
    <name type="common">Bagworm moth</name>
    <name type="synonym">Eumeta japonica</name>
    <dbReference type="NCBI Taxonomy" id="151549"/>
    <lineage>
        <taxon>Eukaryota</taxon>
        <taxon>Metazoa</taxon>
        <taxon>Ecdysozoa</taxon>
        <taxon>Arthropoda</taxon>
        <taxon>Hexapoda</taxon>
        <taxon>Insecta</taxon>
        <taxon>Pterygota</taxon>
        <taxon>Neoptera</taxon>
        <taxon>Endopterygota</taxon>
        <taxon>Lepidoptera</taxon>
        <taxon>Glossata</taxon>
        <taxon>Ditrysia</taxon>
        <taxon>Tineoidea</taxon>
        <taxon>Psychidae</taxon>
        <taxon>Oiketicinae</taxon>
        <taxon>Eumeta</taxon>
    </lineage>
</organism>
<dbReference type="InterPro" id="IPR012677">
    <property type="entry name" value="Nucleotide-bd_a/b_plait_sf"/>
</dbReference>
<keyword evidence="3 5" id="KW-0694">RNA-binding</keyword>
<dbReference type="OrthoDB" id="442677at2759"/>
<dbReference type="InterPro" id="IPR035979">
    <property type="entry name" value="RBD_domain_sf"/>
</dbReference>
<evidence type="ECO:0000256" key="1">
    <source>
        <dbReference type="ARBA" id="ARBA00004604"/>
    </source>
</evidence>
<keyword evidence="4" id="KW-0539">Nucleus</keyword>
<dbReference type="STRING" id="151549.A0A4C1SRX6"/>
<evidence type="ECO:0000313" key="7">
    <source>
        <dbReference type="EMBL" id="GBP04983.1"/>
    </source>
</evidence>
<dbReference type="GO" id="GO:0000463">
    <property type="term" value="P:maturation of LSU-rRNA from tricistronic rRNA transcript (SSU-rRNA, 5.8S rRNA, LSU-rRNA)"/>
    <property type="evidence" value="ECO:0007669"/>
    <property type="project" value="TreeGrafter"/>
</dbReference>
<evidence type="ECO:0000256" key="4">
    <source>
        <dbReference type="ARBA" id="ARBA00023242"/>
    </source>
</evidence>
<name>A0A4C1SRX6_EUMVA</name>
<gene>
    <name evidence="7" type="primary">NOP12</name>
    <name evidence="7" type="ORF">EVAR_72918_1</name>
</gene>
<dbReference type="PANTHER" id="PTHR23236">
    <property type="entry name" value="EUKARYOTIC TRANSLATION INITIATION FACTOR 4B/4H"/>
    <property type="match status" value="1"/>
</dbReference>
<dbReference type="GO" id="GO:0005730">
    <property type="term" value="C:nucleolus"/>
    <property type="evidence" value="ECO:0007669"/>
    <property type="project" value="UniProtKB-SubCell"/>
</dbReference>
<dbReference type="PROSITE" id="PS50102">
    <property type="entry name" value="RRM"/>
    <property type="match status" value="1"/>
</dbReference>
<comment type="similarity">
    <text evidence="2">Belongs to the RRM RBM34 family.</text>
</comment>
<dbReference type="SMART" id="SM00360">
    <property type="entry name" value="RRM"/>
    <property type="match status" value="1"/>
</dbReference>
<evidence type="ECO:0000313" key="8">
    <source>
        <dbReference type="Proteomes" id="UP000299102"/>
    </source>
</evidence>
<reference evidence="7 8" key="1">
    <citation type="journal article" date="2019" name="Commun. Biol.">
        <title>The bagworm genome reveals a unique fibroin gene that provides high tensile strength.</title>
        <authorList>
            <person name="Kono N."/>
            <person name="Nakamura H."/>
            <person name="Ohtoshi R."/>
            <person name="Tomita M."/>
            <person name="Numata K."/>
            <person name="Arakawa K."/>
        </authorList>
    </citation>
    <scope>NUCLEOTIDE SEQUENCE [LARGE SCALE GENOMIC DNA]</scope>
</reference>